<gene>
    <name evidence="3" type="ORF">FJTKL_13626</name>
</gene>
<protein>
    <recommendedName>
        <fullName evidence="2">DUF3669 domain-containing protein</fullName>
    </recommendedName>
</protein>
<keyword evidence="4" id="KW-1185">Reference proteome</keyword>
<feature type="domain" description="DUF3669" evidence="2">
    <location>
        <begin position="307"/>
        <end position="356"/>
    </location>
</feature>
<dbReference type="InterPro" id="IPR022137">
    <property type="entry name" value="Znf_prot_DUF3669"/>
</dbReference>
<dbReference type="Pfam" id="PF12417">
    <property type="entry name" value="DUF3669"/>
    <property type="match status" value="1"/>
</dbReference>
<evidence type="ECO:0000256" key="1">
    <source>
        <dbReference type="SAM" id="MobiDB-lite"/>
    </source>
</evidence>
<dbReference type="EMBL" id="JBAWTH010000078">
    <property type="protein sequence ID" value="KAL2279265.1"/>
    <property type="molecule type" value="Genomic_DNA"/>
</dbReference>
<comment type="caution">
    <text evidence="3">The sequence shown here is derived from an EMBL/GenBank/DDBJ whole genome shotgun (WGS) entry which is preliminary data.</text>
</comment>
<reference evidence="3 4" key="1">
    <citation type="submission" date="2024-03" db="EMBL/GenBank/DDBJ databases">
        <title>A high-quality draft genome sequence of Diaporthe vaccinii, a causative agent of upright dieback and viscid rot disease in cranberry plants.</title>
        <authorList>
            <person name="Sarrasin M."/>
            <person name="Lang B.F."/>
            <person name="Burger G."/>
        </authorList>
    </citation>
    <scope>NUCLEOTIDE SEQUENCE [LARGE SCALE GENOMIC DNA]</scope>
    <source>
        <strain evidence="3 4">IS7</strain>
    </source>
</reference>
<feature type="compositionally biased region" description="Basic and acidic residues" evidence="1">
    <location>
        <begin position="446"/>
        <end position="458"/>
    </location>
</feature>
<sequence>MDELTERDNEILKILKSDIHRANKRTAEIIRHQEQAAEAEKKAKRRPLKFIVDGTKSTVYGIPESFGESVIEVGPLEDIKQERDNLLCVLQASEEFHHLIWNDPRPLWLRPLLLPNVKEVIPTGWVKDVATGLVRPCENLDPRIPESYDADGNRVPVDSNEQIGLVLSRIGDLGDTDRRIILRRCYGLKDAEVEKVLDENEHCLIRIYLGRSSDDDELDDCRDSVSDVIMEDPLEEDEFTLFHNPVLSGFLDRIINACGRTIARYTLKELAREIAFGYALLHWGARLNGRGIIFLLGSSPTGVGKRLYMLNFKDCRPIGELTARCVLDQLVPAALENDPFIPRATTWDDSDEKQWCPRSRKLVYTYRSYQALAWQAFTGHYLEASAKIWEDSGRAFDSCLPGIFIKELKNGFFEQDAERYADGVSTECHYAESDQGESGSQEDPEYDGHDNNDRHGDDGYDSDAMDIDDSSEGEEDSDEDDDDYDDVD</sequence>
<feature type="compositionally biased region" description="Acidic residues" evidence="1">
    <location>
        <begin position="459"/>
        <end position="488"/>
    </location>
</feature>
<evidence type="ECO:0000259" key="2">
    <source>
        <dbReference type="Pfam" id="PF12417"/>
    </source>
</evidence>
<feature type="region of interest" description="Disordered" evidence="1">
    <location>
        <begin position="429"/>
        <end position="488"/>
    </location>
</feature>
<evidence type="ECO:0000313" key="4">
    <source>
        <dbReference type="Proteomes" id="UP001600888"/>
    </source>
</evidence>
<proteinExistence type="predicted"/>
<accession>A0ABR4EA51</accession>
<name>A0ABR4EA51_9PEZI</name>
<dbReference type="Proteomes" id="UP001600888">
    <property type="component" value="Unassembled WGS sequence"/>
</dbReference>
<organism evidence="3 4">
    <name type="scientific">Diaporthe vaccinii</name>
    <dbReference type="NCBI Taxonomy" id="105482"/>
    <lineage>
        <taxon>Eukaryota</taxon>
        <taxon>Fungi</taxon>
        <taxon>Dikarya</taxon>
        <taxon>Ascomycota</taxon>
        <taxon>Pezizomycotina</taxon>
        <taxon>Sordariomycetes</taxon>
        <taxon>Sordariomycetidae</taxon>
        <taxon>Diaporthales</taxon>
        <taxon>Diaporthaceae</taxon>
        <taxon>Diaporthe</taxon>
        <taxon>Diaporthe eres species complex</taxon>
    </lineage>
</organism>
<evidence type="ECO:0000313" key="3">
    <source>
        <dbReference type="EMBL" id="KAL2279265.1"/>
    </source>
</evidence>